<evidence type="ECO:0000259" key="1">
    <source>
        <dbReference type="PROSITE" id="PS51707"/>
    </source>
</evidence>
<sequence length="229" mass="25192">MSHRELEIRLNVPDAALGAVWAWLLELPGAFSLPMAATYFDTEASELAQAGWGLRLRREGELWVQTLKGPALDDLSRPEHEVPREVSAGRPALDLALHHDFALGAAVLAGLRRPLIPTFSTEIERLRVPLPLVDCAVEMALDLGQIHAGGRSLRVQELELEWKAGELGPLLDLAEALVRQHGLLWEPRTKAARGHALSHGRVLAAPEADVESTLTLLQHWREQARSPDA</sequence>
<dbReference type="CDD" id="cd07756">
    <property type="entry name" value="CYTH-like_Pase_CHAD"/>
    <property type="match status" value="1"/>
</dbReference>
<dbReference type="Pfam" id="PF01928">
    <property type="entry name" value="CYTH"/>
    <property type="match status" value="1"/>
</dbReference>
<feature type="domain" description="CYTH" evidence="1">
    <location>
        <begin position="3"/>
        <end position="201"/>
    </location>
</feature>
<dbReference type="InterPro" id="IPR039013">
    <property type="entry name" value="YgiF"/>
</dbReference>
<dbReference type="PANTHER" id="PTHR39569">
    <property type="entry name" value="INORGANIC TRIPHOSPHATASE"/>
    <property type="match status" value="1"/>
</dbReference>
<dbReference type="GO" id="GO:0050355">
    <property type="term" value="F:inorganic triphosphate phosphatase activity"/>
    <property type="evidence" value="ECO:0007669"/>
    <property type="project" value="InterPro"/>
</dbReference>
<evidence type="ECO:0000313" key="2">
    <source>
        <dbReference type="EMBL" id="MBH9553592.1"/>
    </source>
</evidence>
<dbReference type="PROSITE" id="PS51707">
    <property type="entry name" value="CYTH"/>
    <property type="match status" value="1"/>
</dbReference>
<name>A0A931NDY5_9BURK</name>
<dbReference type="Gene3D" id="2.40.320.10">
    <property type="entry name" value="Hypothetical Protein Pfu-838710-001"/>
    <property type="match status" value="1"/>
</dbReference>
<gene>
    <name evidence="2" type="ORF">I7X43_12145</name>
</gene>
<dbReference type="PANTHER" id="PTHR39569:SF1">
    <property type="entry name" value="INORGANIC TRIPHOSPHATASE"/>
    <property type="match status" value="1"/>
</dbReference>
<dbReference type="SMART" id="SM01118">
    <property type="entry name" value="CYTH"/>
    <property type="match status" value="1"/>
</dbReference>
<comment type="caution">
    <text evidence="2">The sequence shown here is derived from an EMBL/GenBank/DDBJ whole genome shotgun (WGS) entry which is preliminary data.</text>
</comment>
<dbReference type="Proteomes" id="UP000620139">
    <property type="component" value="Unassembled WGS sequence"/>
</dbReference>
<evidence type="ECO:0000313" key="3">
    <source>
        <dbReference type="Proteomes" id="UP000620139"/>
    </source>
</evidence>
<dbReference type="GO" id="GO:0046872">
    <property type="term" value="F:metal ion binding"/>
    <property type="evidence" value="ECO:0007669"/>
    <property type="project" value="TreeGrafter"/>
</dbReference>
<accession>A0A931NDY5</accession>
<proteinExistence type="predicted"/>
<dbReference type="RefSeq" id="WP_198101212.1">
    <property type="nucleotide sequence ID" value="NZ_JAEDAL010000006.1"/>
</dbReference>
<dbReference type="EMBL" id="JAEDAL010000006">
    <property type="protein sequence ID" value="MBH9553592.1"/>
    <property type="molecule type" value="Genomic_DNA"/>
</dbReference>
<dbReference type="AlphaFoldDB" id="A0A931NDY5"/>
<reference evidence="2" key="1">
    <citation type="submission" date="2020-12" db="EMBL/GenBank/DDBJ databases">
        <title>The genome sequence of Inhella sp. 4Y17.</title>
        <authorList>
            <person name="Liu Y."/>
        </authorList>
    </citation>
    <scope>NUCLEOTIDE SEQUENCE</scope>
    <source>
        <strain evidence="2">4Y10</strain>
    </source>
</reference>
<protein>
    <submittedName>
        <fullName evidence="2">CYTH domain-containing protein</fullName>
    </submittedName>
</protein>
<dbReference type="InterPro" id="IPR023577">
    <property type="entry name" value="CYTH_domain"/>
</dbReference>
<organism evidence="2 3">
    <name type="scientific">Inhella gelatinilytica</name>
    <dbReference type="NCBI Taxonomy" id="2795030"/>
    <lineage>
        <taxon>Bacteria</taxon>
        <taxon>Pseudomonadati</taxon>
        <taxon>Pseudomonadota</taxon>
        <taxon>Betaproteobacteria</taxon>
        <taxon>Burkholderiales</taxon>
        <taxon>Sphaerotilaceae</taxon>
        <taxon>Inhella</taxon>
    </lineage>
</organism>
<dbReference type="SUPFAM" id="SSF55154">
    <property type="entry name" value="CYTH-like phosphatases"/>
    <property type="match status" value="1"/>
</dbReference>
<keyword evidence="3" id="KW-1185">Reference proteome</keyword>
<dbReference type="InterPro" id="IPR033469">
    <property type="entry name" value="CYTH-like_dom_sf"/>
</dbReference>